<accession>A0A935C606</accession>
<keyword evidence="2" id="KW-1185">Reference proteome</keyword>
<name>A0A935C606_9BACT</name>
<dbReference type="Gene3D" id="2.40.30.100">
    <property type="entry name" value="AF2212/PG0164-like"/>
    <property type="match status" value="1"/>
</dbReference>
<dbReference type="InterPro" id="IPR037079">
    <property type="entry name" value="AF2212/PG0164-like_sf"/>
</dbReference>
<protein>
    <submittedName>
        <fullName evidence="1">YdeI/OmpD-associated family protein</fullName>
    </submittedName>
</protein>
<evidence type="ECO:0000313" key="2">
    <source>
        <dbReference type="Proteomes" id="UP000611723"/>
    </source>
</evidence>
<dbReference type="RefSeq" id="WP_201429849.1">
    <property type="nucleotide sequence ID" value="NZ_JAEQBW010000001.1"/>
</dbReference>
<dbReference type="InterPro" id="IPR015018">
    <property type="entry name" value="DUF1905"/>
</dbReference>
<sequence length="171" mass="20149">MHQFSSRLLRFDSNLWQYHFSVPEDLARKLIIADNKRVVCTLNGEAKWPAAIMKSEAYWFILVNKKIVNQLRIQEGSELKVQLEKDHSTYGFEMPEELEVLFDQDEEAYHYFKQLTLGKQRSLIYIVIKVKNPDSRLKKALAIAHHLKEIKGQLDFKLLNETIKVYNKKAL</sequence>
<organism evidence="1 2">
    <name type="scientific">Marivirga aurantiaca</name>
    <dbReference type="NCBI Taxonomy" id="2802615"/>
    <lineage>
        <taxon>Bacteria</taxon>
        <taxon>Pseudomonadati</taxon>
        <taxon>Bacteroidota</taxon>
        <taxon>Cytophagia</taxon>
        <taxon>Cytophagales</taxon>
        <taxon>Marivirgaceae</taxon>
        <taxon>Marivirga</taxon>
    </lineage>
</organism>
<proteinExistence type="predicted"/>
<dbReference type="EMBL" id="JAEQBW010000001">
    <property type="protein sequence ID" value="MBK6264176.1"/>
    <property type="molecule type" value="Genomic_DNA"/>
</dbReference>
<dbReference type="Proteomes" id="UP000611723">
    <property type="component" value="Unassembled WGS sequence"/>
</dbReference>
<evidence type="ECO:0000313" key="1">
    <source>
        <dbReference type="EMBL" id="MBK6264176.1"/>
    </source>
</evidence>
<comment type="caution">
    <text evidence="1">The sequence shown here is derived from an EMBL/GenBank/DDBJ whole genome shotgun (WGS) entry which is preliminary data.</text>
</comment>
<dbReference type="Pfam" id="PF08922">
    <property type="entry name" value="DUF1905"/>
    <property type="match status" value="1"/>
</dbReference>
<dbReference type="Pfam" id="PF13376">
    <property type="entry name" value="OmdA"/>
    <property type="match status" value="1"/>
</dbReference>
<dbReference type="AlphaFoldDB" id="A0A935C606"/>
<gene>
    <name evidence="1" type="ORF">JKA74_03935</name>
</gene>
<reference evidence="1" key="1">
    <citation type="submission" date="2021-01" db="EMBL/GenBank/DDBJ databases">
        <title>Marivirga aurantiaca sp. nov., isolated from intertidal surface sediments.</title>
        <authorList>
            <person name="Zhang M."/>
        </authorList>
    </citation>
    <scope>NUCLEOTIDE SEQUENCE</scope>
    <source>
        <strain evidence="1">S37H4</strain>
    </source>
</reference>